<feature type="transmembrane region" description="Helical" evidence="10">
    <location>
        <begin position="43"/>
        <end position="65"/>
    </location>
</feature>
<dbReference type="GO" id="GO:0004930">
    <property type="term" value="F:G protein-coupled receptor activity"/>
    <property type="evidence" value="ECO:0007669"/>
    <property type="project" value="UniProtKB-KW"/>
</dbReference>
<evidence type="ECO:0000313" key="13">
    <source>
        <dbReference type="Proteomes" id="UP001163046"/>
    </source>
</evidence>
<dbReference type="InterPro" id="IPR000276">
    <property type="entry name" value="GPCR_Rhodpsn"/>
</dbReference>
<dbReference type="SUPFAM" id="SSF81321">
    <property type="entry name" value="Family A G protein-coupled receptor-like"/>
    <property type="match status" value="1"/>
</dbReference>
<feature type="transmembrane region" description="Helical" evidence="10">
    <location>
        <begin position="71"/>
        <end position="90"/>
    </location>
</feature>
<keyword evidence="4 8" id="KW-0297">G-protein coupled receptor</keyword>
<name>A0A9X0A3V1_9CNID</name>
<evidence type="ECO:0000256" key="9">
    <source>
        <dbReference type="SAM" id="MobiDB-lite"/>
    </source>
</evidence>
<sequence length="363" mass="40268">MNASASLASNASDDVGAASSNSTSLRQNCPLTGVFVGLSQVTIAIHVITLLASLVGNTLLITVFVRIKEPIMLLIANMAVSDLLVAIFLFPRLIARDVIGSNAFLVQGNGGLFLCKICTFLSDISLSVSTLSLVLIAVERFLAVVYPIVYKKITVKVRRFLVASTWIMAMAFHSPYFYTMRLVANANHQVCQSSWEPAFDNKSAHLRYNIFLLITVLLIPLFVISGFYTVIVFKLRKDKMASYRSERGARRNQERNRNLQRMAIATVTAFLICWTLYSVIHFVKLFSPGTVPKCSKSFSVVDAVSRVLASSYCAVNPCICFIFVRSFSRQLSILFKRECRQQPAANRLSKLRTETGAINSCSI</sequence>
<keyword evidence="6 8" id="KW-0675">Receptor</keyword>
<feature type="transmembrane region" description="Helical" evidence="10">
    <location>
        <begin position="160"/>
        <end position="178"/>
    </location>
</feature>
<evidence type="ECO:0000256" key="4">
    <source>
        <dbReference type="ARBA" id="ARBA00023040"/>
    </source>
</evidence>
<dbReference type="PRINTS" id="PR00237">
    <property type="entry name" value="GPCRRHODOPSN"/>
</dbReference>
<feature type="transmembrane region" description="Helical" evidence="10">
    <location>
        <begin position="128"/>
        <end position="148"/>
    </location>
</feature>
<accession>A0A9X0A3V1</accession>
<evidence type="ECO:0000256" key="1">
    <source>
        <dbReference type="ARBA" id="ARBA00004141"/>
    </source>
</evidence>
<evidence type="ECO:0000256" key="3">
    <source>
        <dbReference type="ARBA" id="ARBA00022989"/>
    </source>
</evidence>
<keyword evidence="2 8" id="KW-0812">Transmembrane</keyword>
<keyword evidence="13" id="KW-1185">Reference proteome</keyword>
<keyword evidence="7 8" id="KW-0807">Transducer</keyword>
<dbReference type="PANTHER" id="PTHR45695:SF9">
    <property type="entry name" value="LEUCOKININ RECEPTOR"/>
    <property type="match status" value="1"/>
</dbReference>
<protein>
    <submittedName>
        <fullName evidence="12">Galanin receptor type 1</fullName>
    </submittedName>
</protein>
<keyword evidence="5 10" id="KW-0472">Membrane</keyword>
<feature type="transmembrane region" description="Helical" evidence="10">
    <location>
        <begin position="303"/>
        <end position="324"/>
    </location>
</feature>
<dbReference type="InterPro" id="IPR017452">
    <property type="entry name" value="GPCR_Rhodpsn_7TM"/>
</dbReference>
<dbReference type="PROSITE" id="PS00237">
    <property type="entry name" value="G_PROTEIN_RECEP_F1_1"/>
    <property type="match status" value="1"/>
</dbReference>
<comment type="similarity">
    <text evidence="8">Belongs to the G-protein coupled receptor 1 family.</text>
</comment>
<feature type="compositionally biased region" description="Low complexity" evidence="9">
    <location>
        <begin position="1"/>
        <end position="12"/>
    </location>
</feature>
<dbReference type="OrthoDB" id="5975793at2759"/>
<feature type="transmembrane region" description="Helical" evidence="10">
    <location>
        <begin position="262"/>
        <end position="283"/>
    </location>
</feature>
<organism evidence="12 13">
    <name type="scientific">Desmophyllum pertusum</name>
    <dbReference type="NCBI Taxonomy" id="174260"/>
    <lineage>
        <taxon>Eukaryota</taxon>
        <taxon>Metazoa</taxon>
        <taxon>Cnidaria</taxon>
        <taxon>Anthozoa</taxon>
        <taxon>Hexacorallia</taxon>
        <taxon>Scleractinia</taxon>
        <taxon>Caryophylliina</taxon>
        <taxon>Caryophylliidae</taxon>
        <taxon>Desmophyllum</taxon>
    </lineage>
</organism>
<proteinExistence type="inferred from homology"/>
<evidence type="ECO:0000313" key="12">
    <source>
        <dbReference type="EMBL" id="KAJ7392976.1"/>
    </source>
</evidence>
<dbReference type="AlphaFoldDB" id="A0A9X0A3V1"/>
<dbReference type="EMBL" id="MU825399">
    <property type="protein sequence ID" value="KAJ7392976.1"/>
    <property type="molecule type" value="Genomic_DNA"/>
</dbReference>
<gene>
    <name evidence="12" type="primary">GALR1_3</name>
    <name evidence="12" type="ORF">OS493_008221</name>
</gene>
<comment type="subcellular location">
    <subcellularLocation>
        <location evidence="1">Membrane</location>
        <topology evidence="1">Multi-pass membrane protein</topology>
    </subcellularLocation>
</comment>
<feature type="transmembrane region" description="Helical" evidence="10">
    <location>
        <begin position="210"/>
        <end position="233"/>
    </location>
</feature>
<dbReference type="Gene3D" id="1.20.1070.10">
    <property type="entry name" value="Rhodopsin 7-helix transmembrane proteins"/>
    <property type="match status" value="1"/>
</dbReference>
<evidence type="ECO:0000256" key="5">
    <source>
        <dbReference type="ARBA" id="ARBA00023136"/>
    </source>
</evidence>
<dbReference type="PROSITE" id="PS50262">
    <property type="entry name" value="G_PROTEIN_RECEP_F1_2"/>
    <property type="match status" value="1"/>
</dbReference>
<dbReference type="CDD" id="cd00637">
    <property type="entry name" value="7tm_classA_rhodopsin-like"/>
    <property type="match status" value="1"/>
</dbReference>
<dbReference type="Proteomes" id="UP001163046">
    <property type="component" value="Unassembled WGS sequence"/>
</dbReference>
<feature type="domain" description="G-protein coupled receptors family 1 profile" evidence="11">
    <location>
        <begin position="56"/>
        <end position="320"/>
    </location>
</feature>
<keyword evidence="3 10" id="KW-1133">Transmembrane helix</keyword>
<reference evidence="12" key="1">
    <citation type="submission" date="2023-01" db="EMBL/GenBank/DDBJ databases">
        <title>Genome assembly of the deep-sea coral Lophelia pertusa.</title>
        <authorList>
            <person name="Herrera S."/>
            <person name="Cordes E."/>
        </authorList>
    </citation>
    <scope>NUCLEOTIDE SEQUENCE</scope>
    <source>
        <strain evidence="12">USNM1676648</strain>
        <tissue evidence="12">Polyp</tissue>
    </source>
</reference>
<evidence type="ECO:0000259" key="11">
    <source>
        <dbReference type="PROSITE" id="PS50262"/>
    </source>
</evidence>
<evidence type="ECO:0000256" key="7">
    <source>
        <dbReference type="ARBA" id="ARBA00023224"/>
    </source>
</evidence>
<dbReference type="GO" id="GO:0005886">
    <property type="term" value="C:plasma membrane"/>
    <property type="evidence" value="ECO:0007669"/>
    <property type="project" value="TreeGrafter"/>
</dbReference>
<evidence type="ECO:0000256" key="6">
    <source>
        <dbReference type="ARBA" id="ARBA00023170"/>
    </source>
</evidence>
<comment type="caution">
    <text evidence="12">The sequence shown here is derived from an EMBL/GenBank/DDBJ whole genome shotgun (WGS) entry which is preliminary data.</text>
</comment>
<evidence type="ECO:0000256" key="2">
    <source>
        <dbReference type="ARBA" id="ARBA00022692"/>
    </source>
</evidence>
<feature type="region of interest" description="Disordered" evidence="9">
    <location>
        <begin position="1"/>
        <end position="23"/>
    </location>
</feature>
<dbReference type="PANTHER" id="PTHR45695">
    <property type="entry name" value="LEUCOKININ RECEPTOR-RELATED"/>
    <property type="match status" value="1"/>
</dbReference>
<dbReference type="Pfam" id="PF00001">
    <property type="entry name" value="7tm_1"/>
    <property type="match status" value="1"/>
</dbReference>
<evidence type="ECO:0000256" key="10">
    <source>
        <dbReference type="SAM" id="Phobius"/>
    </source>
</evidence>
<evidence type="ECO:0000256" key="8">
    <source>
        <dbReference type="RuleBase" id="RU000688"/>
    </source>
</evidence>